<protein>
    <submittedName>
        <fullName evidence="1">Uncharacterized protein</fullName>
    </submittedName>
</protein>
<name>A0AAV4UBM1_CAEEX</name>
<comment type="caution">
    <text evidence="1">The sequence shown here is derived from an EMBL/GenBank/DDBJ whole genome shotgun (WGS) entry which is preliminary data.</text>
</comment>
<organism evidence="1 2">
    <name type="scientific">Caerostris extrusa</name>
    <name type="common">Bark spider</name>
    <name type="synonym">Caerostris bankana</name>
    <dbReference type="NCBI Taxonomy" id="172846"/>
    <lineage>
        <taxon>Eukaryota</taxon>
        <taxon>Metazoa</taxon>
        <taxon>Ecdysozoa</taxon>
        <taxon>Arthropoda</taxon>
        <taxon>Chelicerata</taxon>
        <taxon>Arachnida</taxon>
        <taxon>Araneae</taxon>
        <taxon>Araneomorphae</taxon>
        <taxon>Entelegynae</taxon>
        <taxon>Araneoidea</taxon>
        <taxon>Araneidae</taxon>
        <taxon>Caerostris</taxon>
    </lineage>
</organism>
<evidence type="ECO:0000313" key="2">
    <source>
        <dbReference type="Proteomes" id="UP001054945"/>
    </source>
</evidence>
<evidence type="ECO:0000313" key="1">
    <source>
        <dbReference type="EMBL" id="GIY55242.1"/>
    </source>
</evidence>
<keyword evidence="2" id="KW-1185">Reference proteome</keyword>
<reference evidence="1 2" key="1">
    <citation type="submission" date="2021-06" db="EMBL/GenBank/DDBJ databases">
        <title>Caerostris extrusa draft genome.</title>
        <authorList>
            <person name="Kono N."/>
            <person name="Arakawa K."/>
        </authorList>
    </citation>
    <scope>NUCLEOTIDE SEQUENCE [LARGE SCALE GENOMIC DNA]</scope>
</reference>
<dbReference type="EMBL" id="BPLR01012622">
    <property type="protein sequence ID" value="GIY55242.1"/>
    <property type="molecule type" value="Genomic_DNA"/>
</dbReference>
<sequence>MQKSPETIQFFLLKGRGFRYTDLLTNVFRAAPRIEMGEEKRVKDEGIDENISYGWWPNALKQTSKRDHVLAVLISYVINTVV</sequence>
<accession>A0AAV4UBM1</accession>
<gene>
    <name evidence="1" type="ORF">CEXT_333231</name>
</gene>
<dbReference type="AlphaFoldDB" id="A0AAV4UBM1"/>
<dbReference type="Proteomes" id="UP001054945">
    <property type="component" value="Unassembled WGS sequence"/>
</dbReference>
<proteinExistence type="predicted"/>